<dbReference type="STRING" id="1297750.SAMN05444405_110127"/>
<gene>
    <name evidence="2" type="ORF">SAMN05444405_110127</name>
</gene>
<dbReference type="RefSeq" id="WP_073402089.1">
    <property type="nucleotide sequence ID" value="NZ_FQTV01000010.1"/>
</dbReference>
<dbReference type="AlphaFoldDB" id="A0A1M5CRE2"/>
<feature type="transmembrane region" description="Helical" evidence="1">
    <location>
        <begin position="31"/>
        <end position="48"/>
    </location>
</feature>
<accession>A0A1M5CRE2</accession>
<name>A0A1M5CRE2_9BACE</name>
<protein>
    <submittedName>
        <fullName evidence="2">Uncharacterized protein</fullName>
    </submittedName>
</protein>
<keyword evidence="1" id="KW-0812">Transmembrane</keyword>
<evidence type="ECO:0000256" key="1">
    <source>
        <dbReference type="SAM" id="Phobius"/>
    </source>
</evidence>
<feature type="transmembrane region" description="Helical" evidence="1">
    <location>
        <begin position="87"/>
        <end position="103"/>
    </location>
</feature>
<dbReference type="EMBL" id="FQTV01000010">
    <property type="protein sequence ID" value="SHF57305.1"/>
    <property type="molecule type" value="Genomic_DNA"/>
</dbReference>
<evidence type="ECO:0000313" key="3">
    <source>
        <dbReference type="Proteomes" id="UP000184509"/>
    </source>
</evidence>
<keyword evidence="1" id="KW-0472">Membrane</keyword>
<keyword evidence="1" id="KW-1133">Transmembrane helix</keyword>
<sequence length="112" mass="12523">MKKYQSLIFIIGAVLLLIGAASYITNWSLSPYIYCIGALAIAVVQIYSSYKGNNVVLKRLYNQQVFGAVFLIITGVLMFTLPHGNEWMLTLTIAAVIELYTAFRIPQEEGKK</sequence>
<keyword evidence="3" id="KW-1185">Reference proteome</keyword>
<proteinExistence type="predicted"/>
<organism evidence="2 3">
    <name type="scientific">Bacteroides luti</name>
    <dbReference type="NCBI Taxonomy" id="1297750"/>
    <lineage>
        <taxon>Bacteria</taxon>
        <taxon>Pseudomonadati</taxon>
        <taxon>Bacteroidota</taxon>
        <taxon>Bacteroidia</taxon>
        <taxon>Bacteroidales</taxon>
        <taxon>Bacteroidaceae</taxon>
        <taxon>Bacteroides</taxon>
    </lineage>
</organism>
<feature type="transmembrane region" description="Helical" evidence="1">
    <location>
        <begin position="7"/>
        <end position="25"/>
    </location>
</feature>
<reference evidence="3" key="1">
    <citation type="submission" date="2016-11" db="EMBL/GenBank/DDBJ databases">
        <authorList>
            <person name="Varghese N."/>
            <person name="Submissions S."/>
        </authorList>
    </citation>
    <scope>NUCLEOTIDE SEQUENCE [LARGE SCALE GENOMIC DNA]</scope>
    <source>
        <strain evidence="3">DSM 26991</strain>
    </source>
</reference>
<feature type="transmembrane region" description="Helical" evidence="1">
    <location>
        <begin position="60"/>
        <end position="81"/>
    </location>
</feature>
<evidence type="ECO:0000313" key="2">
    <source>
        <dbReference type="EMBL" id="SHF57305.1"/>
    </source>
</evidence>
<dbReference type="OrthoDB" id="1014758at2"/>
<dbReference type="Proteomes" id="UP000184509">
    <property type="component" value="Unassembled WGS sequence"/>
</dbReference>